<gene>
    <name evidence="1" type="ORF">SMSRO_SF017090</name>
</gene>
<comment type="caution">
    <text evidence="1">The sequence shown here is derived from an EMBL/GenBank/DDBJ whole genome shotgun (WGS) entry which is preliminary data.</text>
</comment>
<protein>
    <submittedName>
        <fullName evidence="1">Uncharacterized protein</fullName>
    </submittedName>
</protein>
<dbReference type="OrthoDB" id="388827at2"/>
<dbReference type="Proteomes" id="UP000031565">
    <property type="component" value="Unassembled WGS sequence"/>
</dbReference>
<dbReference type="EMBL" id="JTLV02000001">
    <property type="protein sequence ID" value="PQM31852.1"/>
    <property type="molecule type" value="Genomic_DNA"/>
</dbReference>
<accession>A0A2P6FEJ1</accession>
<sequence length="532" mass="59588">MPIGTSKTALIYAVKKNPTRLSIQQQEKSFGLQLLEFLGIQVLALGLSVLTGGVASAIGLGAGLSNFAAAFISFGVETATDFAVNQIYDKLTSEVTVKSTALNLLPAIGGVGKLTRAARTTRILKLAKENKLLEKLGLITANNLEDIVSQVTGKKILSDKLIFDFTKQANNETLLYTIGKLARNDFYRGFKVSNLETINNLLKIEKNIQKISPKLVQKIPSVNEKNANKWLSEYGLNINKISKINTDEWYKIMANLHKKGVGKNLLLNANLMRGSKIFNNKLLNILHQIPIKLNKILNHLNPNFYIQKVTKKLLAPIEKQIIAIKQKVINKITDKTKKILSKFETKAIKKGQLLPFAYGSDVFLAVKIAPLSVAGEVALTIYYKNTQYAPIVVMTTLIKAEQFVLASEPFKFYMNSEWFIGWGFKKASLFNLVSFAPVSYQQIVKDSFKIYRTIAKVLKLQEQFKNNLTNKDKMLKTLENSAVTSLLGGGLAFQTYKQFRANQDLNKTIKTKTLLSSKKFILNKIKSKRNKW</sequence>
<organism evidence="1 2">
    <name type="scientific">Spiroplasma poulsonii</name>
    <dbReference type="NCBI Taxonomy" id="2138"/>
    <lineage>
        <taxon>Bacteria</taxon>
        <taxon>Bacillati</taxon>
        <taxon>Mycoplasmatota</taxon>
        <taxon>Mollicutes</taxon>
        <taxon>Entomoplasmatales</taxon>
        <taxon>Spiroplasmataceae</taxon>
        <taxon>Spiroplasma</taxon>
    </lineage>
</organism>
<evidence type="ECO:0000313" key="2">
    <source>
        <dbReference type="Proteomes" id="UP000031565"/>
    </source>
</evidence>
<evidence type="ECO:0000313" key="1">
    <source>
        <dbReference type="EMBL" id="PQM31852.1"/>
    </source>
</evidence>
<keyword evidence="2" id="KW-1185">Reference proteome</keyword>
<reference evidence="1 2" key="1">
    <citation type="journal article" date="2015" name="MBio">
        <title>Genome sequence of the Drosophila melanogaster male-killing Spiroplasma strain MSRO endosymbiont.</title>
        <authorList>
            <person name="Paredes J.C."/>
            <person name="Herren J.K."/>
            <person name="Schupfer F."/>
            <person name="Marin R."/>
            <person name="Claverol S."/>
            <person name="Kuo C.H."/>
            <person name="Lemaitre B."/>
            <person name="Beven L."/>
        </authorList>
    </citation>
    <scope>NUCLEOTIDE SEQUENCE [LARGE SCALE GENOMIC DNA]</scope>
    <source>
        <strain evidence="1 2">MSRO</strain>
    </source>
</reference>
<dbReference type="AlphaFoldDB" id="A0A2P6FEJ1"/>
<proteinExistence type="predicted"/>
<name>A0A2P6FEJ1_9MOLU</name>
<dbReference type="RefSeq" id="WP_105628972.1">
    <property type="nucleotide sequence ID" value="NZ_CM020866.1"/>
</dbReference>